<dbReference type="PANTHER" id="PTHR12110">
    <property type="entry name" value="HYDROXYPYRUVATE ISOMERASE"/>
    <property type="match status" value="1"/>
</dbReference>
<dbReference type="GO" id="GO:0016853">
    <property type="term" value="F:isomerase activity"/>
    <property type="evidence" value="ECO:0007669"/>
    <property type="project" value="UniProtKB-KW"/>
</dbReference>
<proteinExistence type="predicted"/>
<dbReference type="Proteomes" id="UP000823863">
    <property type="component" value="Unassembled WGS sequence"/>
</dbReference>
<reference evidence="2" key="2">
    <citation type="submission" date="2021-04" db="EMBL/GenBank/DDBJ databases">
        <authorList>
            <person name="Gilroy R."/>
        </authorList>
    </citation>
    <scope>NUCLEOTIDE SEQUENCE</scope>
    <source>
        <strain evidence="2">CHK198-12963</strain>
    </source>
</reference>
<dbReference type="InterPro" id="IPR013022">
    <property type="entry name" value="Xyl_isomerase-like_TIM-brl"/>
</dbReference>
<dbReference type="InterPro" id="IPR050312">
    <property type="entry name" value="IolE/XylAMocC-like"/>
</dbReference>
<dbReference type="Gene3D" id="3.20.20.150">
    <property type="entry name" value="Divalent-metal-dependent TIM barrel enzymes"/>
    <property type="match status" value="1"/>
</dbReference>
<feature type="domain" description="Xylose isomerase-like TIM barrel" evidence="1">
    <location>
        <begin position="22"/>
        <end position="255"/>
    </location>
</feature>
<dbReference type="EMBL" id="DWWB01000024">
    <property type="protein sequence ID" value="HJC66131.1"/>
    <property type="molecule type" value="Genomic_DNA"/>
</dbReference>
<dbReference type="InterPro" id="IPR036237">
    <property type="entry name" value="Xyl_isomerase-like_sf"/>
</dbReference>
<gene>
    <name evidence="2" type="ORF">H9931_05340</name>
</gene>
<name>A0A9D2TEG5_9FIRM</name>
<dbReference type="SUPFAM" id="SSF51658">
    <property type="entry name" value="Xylose isomerase-like"/>
    <property type="match status" value="1"/>
</dbReference>
<accession>A0A9D2TEG5</accession>
<dbReference type="AlphaFoldDB" id="A0A9D2TEG5"/>
<dbReference type="Pfam" id="PF01261">
    <property type="entry name" value="AP_endonuc_2"/>
    <property type="match status" value="1"/>
</dbReference>
<organism evidence="2 3">
    <name type="scientific">Candidatus Enterocloster excrementigallinarum</name>
    <dbReference type="NCBI Taxonomy" id="2838558"/>
    <lineage>
        <taxon>Bacteria</taxon>
        <taxon>Bacillati</taxon>
        <taxon>Bacillota</taxon>
        <taxon>Clostridia</taxon>
        <taxon>Lachnospirales</taxon>
        <taxon>Lachnospiraceae</taxon>
        <taxon>Enterocloster</taxon>
    </lineage>
</organism>
<dbReference type="PANTHER" id="PTHR12110:SF21">
    <property type="entry name" value="XYLOSE ISOMERASE-LIKE TIM BARREL DOMAIN-CONTAINING PROTEIN"/>
    <property type="match status" value="1"/>
</dbReference>
<protein>
    <submittedName>
        <fullName evidence="2">Sugar phosphate isomerase/epimerase</fullName>
    </submittedName>
</protein>
<reference evidence="2" key="1">
    <citation type="journal article" date="2021" name="PeerJ">
        <title>Extensive microbial diversity within the chicken gut microbiome revealed by metagenomics and culture.</title>
        <authorList>
            <person name="Gilroy R."/>
            <person name="Ravi A."/>
            <person name="Getino M."/>
            <person name="Pursley I."/>
            <person name="Horton D.L."/>
            <person name="Alikhan N.F."/>
            <person name="Baker D."/>
            <person name="Gharbi K."/>
            <person name="Hall N."/>
            <person name="Watson M."/>
            <person name="Adriaenssens E.M."/>
            <person name="Foster-Nyarko E."/>
            <person name="Jarju S."/>
            <person name="Secka A."/>
            <person name="Antonio M."/>
            <person name="Oren A."/>
            <person name="Chaudhuri R.R."/>
            <person name="La Ragione R."/>
            <person name="Hildebrand F."/>
            <person name="Pallen M.J."/>
        </authorList>
    </citation>
    <scope>NUCLEOTIDE SEQUENCE</scope>
    <source>
        <strain evidence="2">CHK198-12963</strain>
    </source>
</reference>
<keyword evidence="2" id="KW-0413">Isomerase</keyword>
<comment type="caution">
    <text evidence="2">The sequence shown here is derived from an EMBL/GenBank/DDBJ whole genome shotgun (WGS) entry which is preliminary data.</text>
</comment>
<evidence type="ECO:0000313" key="3">
    <source>
        <dbReference type="Proteomes" id="UP000823863"/>
    </source>
</evidence>
<sequence>MANIYLCSTLLWNASLEEIFNLACQSGLDGIELWAQHFFHREYDAGEFEKLAALYPIKSCIHSQSWDLNLASMNEGIRKQSVIEVEKSIELAYRLGLDEVTVHPGHRTIPGAGAPYEAYLRESLQEILEYAQKRQIDVSLEIMEKIPKEFVTTMDAMKAVCGDLFDQFVYTLDVAHCDSEEEVLSTLQNYRSRISKLHISNRKGPKFHTPLNEGDYDMEKLLPELARYTLPMVIEGLDSSRDFSTAKQNIRFIQNIFNGGNQNEKEICSNFNRRTGSRRSGRMSEQFC</sequence>
<evidence type="ECO:0000313" key="2">
    <source>
        <dbReference type="EMBL" id="HJC66131.1"/>
    </source>
</evidence>
<evidence type="ECO:0000259" key="1">
    <source>
        <dbReference type="Pfam" id="PF01261"/>
    </source>
</evidence>